<gene>
    <name evidence="1" type="ORF">TL16_g09208</name>
</gene>
<sequence length="419" mass="45266">MPETSPTLDQKVPDLAEQIQAQASAAEKGARTLEQAALPKMKNDEQGQAIGELGLTIVAASSWRSESGDVFHIAKDNVHPDESIPVLNEGLENIILSPKLPTTIPAKEIYEVGRTKPLNRRRAGKAIGPGTQQRSRPISIDDMAWEGGGHQTKEVVAGENHKGGKCKRTKPHGMCLVVPPKACLISEKQRTHSDGKVVEETRSVSETQLVHSKNEVVDEARLISETQLMHSTDKAGEADDKVFNKVRLLSKTQSMLSKDKADKADSKEVDEAYLLLETHSMLSKDKAGETISEKTIDADGSEHSNARLQDFSNTAEPKIAVQKKERRSFFKQQLRTSKLVFVGLILLSLLGLVHSDAPASSHGSDFRNCATGQDVLDTGVDLGKTASPINVSTGLSGGGGNLFSNSCCVFLSGSYLFCC</sequence>
<dbReference type="Proteomes" id="UP001162640">
    <property type="component" value="Unassembled WGS sequence"/>
</dbReference>
<comment type="caution">
    <text evidence="1">The sequence shown here is derived from an EMBL/GenBank/DDBJ whole genome shotgun (WGS) entry which is preliminary data.</text>
</comment>
<evidence type="ECO:0000313" key="1">
    <source>
        <dbReference type="EMBL" id="GMH82289.1"/>
    </source>
</evidence>
<dbReference type="EMBL" id="BLQM01000311">
    <property type="protein sequence ID" value="GMH82289.1"/>
    <property type="molecule type" value="Genomic_DNA"/>
</dbReference>
<protein>
    <submittedName>
        <fullName evidence="1">Uncharacterized protein</fullName>
    </submittedName>
</protein>
<organism evidence="1 2">
    <name type="scientific">Triparma laevis f. inornata</name>
    <dbReference type="NCBI Taxonomy" id="1714386"/>
    <lineage>
        <taxon>Eukaryota</taxon>
        <taxon>Sar</taxon>
        <taxon>Stramenopiles</taxon>
        <taxon>Ochrophyta</taxon>
        <taxon>Bolidophyceae</taxon>
        <taxon>Parmales</taxon>
        <taxon>Triparmaceae</taxon>
        <taxon>Triparma</taxon>
    </lineage>
</organism>
<reference evidence="2" key="1">
    <citation type="journal article" date="2023" name="Commun. Biol.">
        <title>Genome analysis of Parmales, the sister group of diatoms, reveals the evolutionary specialization of diatoms from phago-mixotrophs to photoautotrophs.</title>
        <authorList>
            <person name="Ban H."/>
            <person name="Sato S."/>
            <person name="Yoshikawa S."/>
            <person name="Yamada K."/>
            <person name="Nakamura Y."/>
            <person name="Ichinomiya M."/>
            <person name="Sato N."/>
            <person name="Blanc-Mathieu R."/>
            <person name="Endo H."/>
            <person name="Kuwata A."/>
            <person name="Ogata H."/>
        </authorList>
    </citation>
    <scope>NUCLEOTIDE SEQUENCE [LARGE SCALE GENOMIC DNA]</scope>
</reference>
<dbReference type="AlphaFoldDB" id="A0A9W7B1S2"/>
<evidence type="ECO:0000313" key="2">
    <source>
        <dbReference type="Proteomes" id="UP001162640"/>
    </source>
</evidence>
<proteinExistence type="predicted"/>
<name>A0A9W7B1S2_9STRA</name>
<accession>A0A9W7B1S2</accession>